<evidence type="ECO:0000256" key="7">
    <source>
        <dbReference type="ARBA" id="ARBA00023158"/>
    </source>
</evidence>
<keyword evidence="5" id="KW-0221">Differentiation</keyword>
<organism evidence="10">
    <name type="scientific">Arion vulgaris</name>
    <dbReference type="NCBI Taxonomy" id="1028688"/>
    <lineage>
        <taxon>Eukaryota</taxon>
        <taxon>Metazoa</taxon>
        <taxon>Spiralia</taxon>
        <taxon>Lophotrochozoa</taxon>
        <taxon>Mollusca</taxon>
        <taxon>Gastropoda</taxon>
        <taxon>Heterobranchia</taxon>
        <taxon>Euthyneura</taxon>
        <taxon>Panpulmonata</taxon>
        <taxon>Eupulmonata</taxon>
        <taxon>Stylommatophora</taxon>
        <taxon>Helicina</taxon>
        <taxon>Arionoidea</taxon>
        <taxon>Arionidae</taxon>
        <taxon>Arion</taxon>
    </lineage>
</organism>
<name>A0A0B6YJA0_9EUPU</name>
<dbReference type="GO" id="GO:0005634">
    <property type="term" value="C:nucleus"/>
    <property type="evidence" value="ECO:0007669"/>
    <property type="project" value="UniProtKB-SubCell"/>
</dbReference>
<sequence>DDNFLDLLKRIEKFVGGDSQAVEMSPIFCMREQRKCVESCLDHIHYRSHIRSSNKFTKVYTLEDLVVSLIMQSGKTDQKPPERQVRDSLLRNQWDYVSSLGCSFHDEMDCSCCSL</sequence>
<dbReference type="EMBL" id="HACG01009433">
    <property type="protein sequence ID" value="CEK56298.1"/>
    <property type="molecule type" value="Transcribed_RNA"/>
</dbReference>
<feature type="non-terminal residue" evidence="10">
    <location>
        <position position="1"/>
    </location>
</feature>
<dbReference type="GO" id="GO:0034587">
    <property type="term" value="P:piRNA processing"/>
    <property type="evidence" value="ECO:0007669"/>
    <property type="project" value="TreeGrafter"/>
</dbReference>
<gene>
    <name evidence="10" type="primary">ORF27307</name>
</gene>
<evidence type="ECO:0000256" key="4">
    <source>
        <dbReference type="ARBA" id="ARBA00022490"/>
    </source>
</evidence>
<comment type="subcellular location">
    <subcellularLocation>
        <location evidence="2">Cytoplasm</location>
    </subcellularLocation>
    <subcellularLocation>
        <location evidence="1">Nucleus</location>
    </subcellularLocation>
</comment>
<dbReference type="GO" id="GO:0045892">
    <property type="term" value="P:negative regulation of DNA-templated transcription"/>
    <property type="evidence" value="ECO:0007669"/>
    <property type="project" value="TreeGrafter"/>
</dbReference>
<proteinExistence type="inferred from homology"/>
<evidence type="ECO:0000256" key="3">
    <source>
        <dbReference type="ARBA" id="ARBA00007057"/>
    </source>
</evidence>
<feature type="domain" description="Maelstrom" evidence="9">
    <location>
        <begin position="2"/>
        <end position="113"/>
    </location>
</feature>
<evidence type="ECO:0000256" key="2">
    <source>
        <dbReference type="ARBA" id="ARBA00004496"/>
    </source>
</evidence>
<dbReference type="GO" id="GO:0043186">
    <property type="term" value="C:P granule"/>
    <property type="evidence" value="ECO:0007669"/>
    <property type="project" value="TreeGrafter"/>
</dbReference>
<evidence type="ECO:0000259" key="9">
    <source>
        <dbReference type="Pfam" id="PF13017"/>
    </source>
</evidence>
<protein>
    <recommendedName>
        <fullName evidence="9">Maelstrom domain-containing protein</fullName>
    </recommendedName>
</protein>
<dbReference type="GO" id="GO:0030154">
    <property type="term" value="P:cell differentiation"/>
    <property type="evidence" value="ECO:0007669"/>
    <property type="project" value="UniProtKB-KW"/>
</dbReference>
<dbReference type="GO" id="GO:0007140">
    <property type="term" value="P:male meiotic nuclear division"/>
    <property type="evidence" value="ECO:0007669"/>
    <property type="project" value="TreeGrafter"/>
</dbReference>
<comment type="similarity">
    <text evidence="3">Belongs to the maelstrom family.</text>
</comment>
<dbReference type="GO" id="GO:0007283">
    <property type="term" value="P:spermatogenesis"/>
    <property type="evidence" value="ECO:0007669"/>
    <property type="project" value="TreeGrafter"/>
</dbReference>
<reference evidence="10" key="1">
    <citation type="submission" date="2014-12" db="EMBL/GenBank/DDBJ databases">
        <title>Insight into the proteome of Arion vulgaris.</title>
        <authorList>
            <person name="Aradska J."/>
            <person name="Bulat T."/>
            <person name="Smidak R."/>
            <person name="Sarate P."/>
            <person name="Gangsoo J."/>
            <person name="Sialana F."/>
            <person name="Bilban M."/>
            <person name="Lubec G."/>
        </authorList>
    </citation>
    <scope>NUCLEOTIDE SEQUENCE</scope>
    <source>
        <tissue evidence="10">Skin</tissue>
    </source>
</reference>
<dbReference type="PANTHER" id="PTHR21358">
    <property type="entry name" value="PROTEIN MAELSTROM HOMOLOG"/>
    <property type="match status" value="1"/>
</dbReference>
<dbReference type="PANTHER" id="PTHR21358:SF4">
    <property type="entry name" value="PROTEIN MAELSTROM HOMOLOG"/>
    <property type="match status" value="1"/>
</dbReference>
<dbReference type="Pfam" id="PF13017">
    <property type="entry name" value="Maelstrom"/>
    <property type="match status" value="1"/>
</dbReference>
<dbReference type="InterPro" id="IPR039259">
    <property type="entry name" value="Protein_maelstrom"/>
</dbReference>
<evidence type="ECO:0000256" key="1">
    <source>
        <dbReference type="ARBA" id="ARBA00004123"/>
    </source>
</evidence>
<accession>A0A0B6YJA0</accession>
<evidence type="ECO:0000313" key="10">
    <source>
        <dbReference type="EMBL" id="CEK56298.1"/>
    </source>
</evidence>
<evidence type="ECO:0000256" key="8">
    <source>
        <dbReference type="ARBA" id="ARBA00023242"/>
    </source>
</evidence>
<evidence type="ECO:0000256" key="6">
    <source>
        <dbReference type="ARBA" id="ARBA00023125"/>
    </source>
</evidence>
<dbReference type="GO" id="GO:0060964">
    <property type="term" value="P:regulation of miRNA-mediated gene silencing"/>
    <property type="evidence" value="ECO:0007669"/>
    <property type="project" value="InterPro"/>
</dbReference>
<dbReference type="GO" id="GO:0043565">
    <property type="term" value="F:sequence-specific DNA binding"/>
    <property type="evidence" value="ECO:0007669"/>
    <property type="project" value="TreeGrafter"/>
</dbReference>
<dbReference type="InterPro" id="IPR024970">
    <property type="entry name" value="Maelstrom"/>
</dbReference>
<keyword evidence="6" id="KW-0238">DNA-binding</keyword>
<evidence type="ECO:0000256" key="5">
    <source>
        <dbReference type="ARBA" id="ARBA00022782"/>
    </source>
</evidence>
<keyword evidence="4" id="KW-0963">Cytoplasm</keyword>
<keyword evidence="7" id="KW-0943">RNA-mediated gene silencing</keyword>
<dbReference type="AlphaFoldDB" id="A0A0B6YJA0"/>
<feature type="non-terminal residue" evidence="10">
    <location>
        <position position="115"/>
    </location>
</feature>
<keyword evidence="8" id="KW-0539">Nucleus</keyword>